<dbReference type="RefSeq" id="XP_034230450.1">
    <property type="nucleotide sequence ID" value="XM_034374559.1"/>
</dbReference>
<evidence type="ECO:0000313" key="10">
    <source>
        <dbReference type="RefSeq" id="XP_034230452.1"/>
    </source>
</evidence>
<proteinExistence type="predicted"/>
<dbReference type="RefSeq" id="XP_034230448.1">
    <property type="nucleotide sequence ID" value="XM_034374557.1"/>
</dbReference>
<dbReference type="RefSeq" id="XP_034230447.1">
    <property type="nucleotide sequence ID" value="XM_034374556.1"/>
</dbReference>
<organism evidence="8">
    <name type="scientific">Thrips palmi</name>
    <name type="common">Melon thrips</name>
    <dbReference type="NCBI Taxonomy" id="161013"/>
    <lineage>
        <taxon>Eukaryota</taxon>
        <taxon>Metazoa</taxon>
        <taxon>Ecdysozoa</taxon>
        <taxon>Arthropoda</taxon>
        <taxon>Hexapoda</taxon>
        <taxon>Insecta</taxon>
        <taxon>Pterygota</taxon>
        <taxon>Neoptera</taxon>
        <taxon>Paraneoptera</taxon>
        <taxon>Thysanoptera</taxon>
        <taxon>Terebrantia</taxon>
        <taxon>Thripoidea</taxon>
        <taxon>Thripidae</taxon>
        <taxon>Thrips</taxon>
    </lineage>
</organism>
<reference evidence="4 5" key="1">
    <citation type="submission" date="2025-04" db="UniProtKB">
        <authorList>
            <consortium name="RefSeq"/>
        </authorList>
    </citation>
    <scope>IDENTIFICATION</scope>
    <source>
        <tissue evidence="4 5">Total insect</tissue>
    </source>
</reference>
<dbReference type="CDD" id="cd14366">
    <property type="entry name" value="CUE_CUED1"/>
    <property type="match status" value="1"/>
</dbReference>
<dbReference type="PANTHER" id="PTHR13467">
    <property type="entry name" value="CUE DOMAIN CONTAINING PROTEIN 1"/>
    <property type="match status" value="1"/>
</dbReference>
<dbReference type="RefSeq" id="XP_034230449.1">
    <property type="nucleotide sequence ID" value="XM_034374558.1"/>
</dbReference>
<feature type="region of interest" description="Disordered" evidence="1">
    <location>
        <begin position="260"/>
        <end position="308"/>
    </location>
</feature>
<name>A0A6P8Y2D0_THRPL</name>
<dbReference type="GeneID" id="117639163"/>
<dbReference type="Gene3D" id="1.10.8.10">
    <property type="entry name" value="DNA helicase RuvA subunit, C-terminal domain"/>
    <property type="match status" value="1"/>
</dbReference>
<dbReference type="RefSeq" id="XP_034230453.1">
    <property type="nucleotide sequence ID" value="XM_034374562.1"/>
</dbReference>
<protein>
    <submittedName>
        <fullName evidence="4 5">CUE domain-containing protein 1 isoform X1</fullName>
    </submittedName>
</protein>
<dbReference type="OrthoDB" id="5794653at2759"/>
<evidence type="ECO:0000313" key="9">
    <source>
        <dbReference type="RefSeq" id="XP_034230451.1"/>
    </source>
</evidence>
<sequence>MTTTQQLDFQQAMRDFKTMFPGMDDAVIEAVLRSNQGAVDATIDQLLAMNTDYENEQLRHQLDEADGPTDTPDLIQSVAASGASAGACGGAIPDNISRLPQSPTHNGKPPLREIKGWDPPMLGPLPDDFLRLTPSQSHKQTMMLSQQILQARYAENQRVRGVLGDSAADPDLDQFLEDERIALFLQNEEFMAELRWNKDFLHALEKEQSAESPPGELLNKASGGLPDDDLFRERLRNMGKMSRKKFAQLARMFTGRKKRSAKQILGHSAGPSKDSLLLNSEPLLSAEDEDNDGEHSNTQDRHHEGNHL</sequence>
<dbReference type="InterPro" id="IPR040195">
    <property type="entry name" value="CUE_CUED1"/>
</dbReference>
<dbReference type="RefSeq" id="XP_034230452.1">
    <property type="nucleotide sequence ID" value="XM_034374561.1"/>
</dbReference>
<feature type="compositionally biased region" description="Basic and acidic residues" evidence="1">
    <location>
        <begin position="293"/>
        <end position="308"/>
    </location>
</feature>
<evidence type="ECO:0000313" key="11">
    <source>
        <dbReference type="RefSeq" id="XP_034230453.1"/>
    </source>
</evidence>
<dbReference type="RefSeq" id="XP_034230451.1">
    <property type="nucleotide sequence ID" value="XM_034374560.1"/>
</dbReference>
<dbReference type="AlphaFoldDB" id="A0A6P8Y2D0"/>
<dbReference type="InterPro" id="IPR003892">
    <property type="entry name" value="CUE"/>
</dbReference>
<keyword evidence="3" id="KW-1185">Reference proteome</keyword>
<feature type="domain" description="CUE" evidence="2">
    <location>
        <begin position="8"/>
        <end position="51"/>
    </location>
</feature>
<dbReference type="RefSeq" id="XP_034230446.1">
    <property type="nucleotide sequence ID" value="XM_034374555.1"/>
</dbReference>
<accession>A0A6P8Y2D0</accession>
<evidence type="ECO:0000256" key="1">
    <source>
        <dbReference type="SAM" id="MobiDB-lite"/>
    </source>
</evidence>
<evidence type="ECO:0000313" key="4">
    <source>
        <dbReference type="RefSeq" id="XP_034230446.1"/>
    </source>
</evidence>
<dbReference type="GO" id="GO:0043130">
    <property type="term" value="F:ubiquitin binding"/>
    <property type="evidence" value="ECO:0007669"/>
    <property type="project" value="InterPro"/>
</dbReference>
<evidence type="ECO:0000259" key="2">
    <source>
        <dbReference type="PROSITE" id="PS51140"/>
    </source>
</evidence>
<dbReference type="PANTHER" id="PTHR13467:SF3">
    <property type="entry name" value="CUE DOMAIN-CONTAINING PROTEIN 1"/>
    <property type="match status" value="1"/>
</dbReference>
<dbReference type="SUPFAM" id="SSF46934">
    <property type="entry name" value="UBA-like"/>
    <property type="match status" value="1"/>
</dbReference>
<dbReference type="PROSITE" id="PS51140">
    <property type="entry name" value="CUE"/>
    <property type="match status" value="1"/>
</dbReference>
<dbReference type="KEGG" id="tpal:117639163"/>
<evidence type="ECO:0000313" key="6">
    <source>
        <dbReference type="RefSeq" id="XP_034230448.1"/>
    </source>
</evidence>
<evidence type="ECO:0000313" key="3">
    <source>
        <dbReference type="Proteomes" id="UP000515158"/>
    </source>
</evidence>
<dbReference type="Proteomes" id="UP000515158">
    <property type="component" value="Unplaced"/>
</dbReference>
<evidence type="ECO:0000313" key="7">
    <source>
        <dbReference type="RefSeq" id="XP_034230449.1"/>
    </source>
</evidence>
<evidence type="ECO:0000313" key="5">
    <source>
        <dbReference type="RefSeq" id="XP_034230447.1"/>
    </source>
</evidence>
<dbReference type="InterPro" id="IPR009060">
    <property type="entry name" value="UBA-like_sf"/>
</dbReference>
<dbReference type="InterPro" id="IPR040192">
    <property type="entry name" value="CUEDC1"/>
</dbReference>
<dbReference type="SMART" id="SM00546">
    <property type="entry name" value="CUE"/>
    <property type="match status" value="1"/>
</dbReference>
<feature type="region of interest" description="Disordered" evidence="1">
    <location>
        <begin position="206"/>
        <end position="229"/>
    </location>
</feature>
<gene>
    <name evidence="4 5 6 7 8 9 10 11" type="primary">LOC117639163</name>
</gene>
<evidence type="ECO:0000313" key="8">
    <source>
        <dbReference type="RefSeq" id="XP_034230450.1"/>
    </source>
</evidence>
<dbReference type="Pfam" id="PF02845">
    <property type="entry name" value="CUE"/>
    <property type="match status" value="1"/>
</dbReference>